<proteinExistence type="inferred from homology"/>
<dbReference type="Pfam" id="PF22099">
    <property type="entry name" value="MRS2-like"/>
    <property type="match status" value="2"/>
</dbReference>
<name>A0A921UB41_SORBI</name>
<gene>
    <name evidence="3" type="ORF">BDA96_07G196900</name>
</gene>
<dbReference type="FunFam" id="1.20.58.340:FF:000023">
    <property type="entry name" value="Magnesium transporter MRS2-E"/>
    <property type="match status" value="1"/>
</dbReference>
<dbReference type="Proteomes" id="UP000807115">
    <property type="component" value="Chromosome 7"/>
</dbReference>
<dbReference type="AlphaFoldDB" id="A0A921UB41"/>
<dbReference type="EMBL" id="CM027686">
    <property type="protein sequence ID" value="KAG0524276.1"/>
    <property type="molecule type" value="Genomic_DNA"/>
</dbReference>
<keyword evidence="2" id="KW-0813">Transport</keyword>
<dbReference type="PANTHER" id="PTHR13890">
    <property type="entry name" value="RNA SPLICING PROTEIN MRS2, MITOCHONDRIAL"/>
    <property type="match status" value="1"/>
</dbReference>
<comment type="similarity">
    <text evidence="1 2">Belongs to the CorA metal ion transporter (MIT) (TC 1.A.35.5) family.</text>
</comment>
<dbReference type="Gene3D" id="1.20.58.340">
    <property type="entry name" value="Magnesium transport protein CorA, transmembrane region"/>
    <property type="match status" value="1"/>
</dbReference>
<keyword evidence="2" id="KW-0460">Magnesium</keyword>
<evidence type="ECO:0000313" key="4">
    <source>
        <dbReference type="Proteomes" id="UP000807115"/>
    </source>
</evidence>
<protein>
    <recommendedName>
        <fullName evidence="2">Magnesium transporter</fullName>
    </recommendedName>
</protein>
<dbReference type="CDD" id="cd12823">
    <property type="entry name" value="Mrs2_Mfm1p-like"/>
    <property type="match status" value="1"/>
</dbReference>
<organism evidence="3 4">
    <name type="scientific">Sorghum bicolor</name>
    <name type="common">Sorghum</name>
    <name type="synonym">Sorghum vulgare</name>
    <dbReference type="NCBI Taxonomy" id="4558"/>
    <lineage>
        <taxon>Eukaryota</taxon>
        <taxon>Viridiplantae</taxon>
        <taxon>Streptophyta</taxon>
        <taxon>Embryophyta</taxon>
        <taxon>Tracheophyta</taxon>
        <taxon>Spermatophyta</taxon>
        <taxon>Magnoliopsida</taxon>
        <taxon>Liliopsida</taxon>
        <taxon>Poales</taxon>
        <taxon>Poaceae</taxon>
        <taxon>PACMAD clade</taxon>
        <taxon>Panicoideae</taxon>
        <taxon>Andropogonodae</taxon>
        <taxon>Andropogoneae</taxon>
        <taxon>Sorghinae</taxon>
        <taxon>Sorghum</taxon>
    </lineage>
</organism>
<dbReference type="Gene3D" id="2.40.128.330">
    <property type="match status" value="1"/>
</dbReference>
<reference evidence="3" key="1">
    <citation type="journal article" date="2019" name="BMC Genomics">
        <title>A new reference genome for Sorghum bicolor reveals high levels of sequence similarity between sweet and grain genotypes: implications for the genetics of sugar metabolism.</title>
        <authorList>
            <person name="Cooper E.A."/>
            <person name="Brenton Z.W."/>
            <person name="Flinn B.S."/>
            <person name="Jenkins J."/>
            <person name="Shu S."/>
            <person name="Flowers D."/>
            <person name="Luo F."/>
            <person name="Wang Y."/>
            <person name="Xia P."/>
            <person name="Barry K."/>
            <person name="Daum C."/>
            <person name="Lipzen A."/>
            <person name="Yoshinaga Y."/>
            <person name="Schmutz J."/>
            <person name="Saski C."/>
            <person name="Vermerris W."/>
            <person name="Kresovich S."/>
        </authorList>
    </citation>
    <scope>NUCLEOTIDE SEQUENCE</scope>
</reference>
<comment type="caution">
    <text evidence="3">The sequence shown here is derived from an EMBL/GenBank/DDBJ whole genome shotgun (WGS) entry which is preliminary data.</text>
</comment>
<dbReference type="GO" id="GO:0015095">
    <property type="term" value="F:magnesium ion transmembrane transporter activity"/>
    <property type="evidence" value="ECO:0007669"/>
    <property type="project" value="UniProtKB-ARBA"/>
</dbReference>
<accession>A0A921UB41</accession>
<comment type="function">
    <text evidence="2">Magnesium transporter that may mediate the influx of magnesium.</text>
</comment>
<keyword evidence="2" id="KW-0406">Ion transport</keyword>
<dbReference type="GO" id="GO:0016020">
    <property type="term" value="C:membrane"/>
    <property type="evidence" value="ECO:0007669"/>
    <property type="project" value="UniProtKB-SubCell"/>
</dbReference>
<dbReference type="InterPro" id="IPR039204">
    <property type="entry name" value="MRS2-like"/>
</dbReference>
<evidence type="ECO:0000256" key="1">
    <source>
        <dbReference type="ARBA" id="ARBA00007535"/>
    </source>
</evidence>
<evidence type="ECO:0000256" key="2">
    <source>
        <dbReference type="RuleBase" id="RU366041"/>
    </source>
</evidence>
<dbReference type="PANTHER" id="PTHR13890:SF7">
    <property type="entry name" value="MAGNESIUM TRANSPORTER MRS2-D-RELATED"/>
    <property type="match status" value="1"/>
</dbReference>
<comment type="subcellular location">
    <subcellularLocation>
        <location evidence="2">Membrane</location>
        <topology evidence="2">Multi-pass membrane protein</topology>
    </subcellularLocation>
</comment>
<evidence type="ECO:0000313" key="3">
    <source>
        <dbReference type="EMBL" id="KAG0524276.1"/>
    </source>
</evidence>
<sequence>MATATATPPRRRHAATGAAAGEWAALSASGEWRAEAIGKHQLVRRTGLSARDLRALDPALSHPSSVMARDRAVVVNLDRVRAVITATEDGEVGKDGGVSPPSGGGGGKALPFEFRALEVCLEYACKSLEHETSMLEKEAYPALDALTSRISTLNLEHVRQIKCRLVAIAGGVHKVRDELEHLLDDDADMAAMHLSEKAAFQAASQSSRFDIGTELVEIDGEGDEDEAGTEQEEQGSMTFMPKIDELESLLEVYFVQIDGTLNKLSTVSAGVRGRHGGLHQHHAGRQAEPAAADGGGAVHGHAAGHQRRCRHRHLRHEHPHRALQDHRPQRLLGGRRRHARRRSHAVPRCHALLLEERDTAVSFFSVSCPACCVLAPGFAACEVLNLCR</sequence>
<reference evidence="3" key="2">
    <citation type="submission" date="2020-10" db="EMBL/GenBank/DDBJ databases">
        <authorList>
            <person name="Cooper E.A."/>
            <person name="Brenton Z.W."/>
            <person name="Flinn B.S."/>
            <person name="Jenkins J."/>
            <person name="Shu S."/>
            <person name="Flowers D."/>
            <person name="Luo F."/>
            <person name="Wang Y."/>
            <person name="Xia P."/>
            <person name="Barry K."/>
            <person name="Daum C."/>
            <person name="Lipzen A."/>
            <person name="Yoshinaga Y."/>
            <person name="Schmutz J."/>
            <person name="Saski C."/>
            <person name="Vermerris W."/>
            <person name="Kresovich S."/>
        </authorList>
    </citation>
    <scope>NUCLEOTIDE SEQUENCE</scope>
</reference>